<dbReference type="NCBIfam" id="NF009342">
    <property type="entry name" value="PRK12702.1"/>
    <property type="match status" value="1"/>
</dbReference>
<evidence type="ECO:0000313" key="1">
    <source>
        <dbReference type="EMBL" id="MCJ2541578.1"/>
    </source>
</evidence>
<dbReference type="InterPro" id="IPR036412">
    <property type="entry name" value="HAD-like_sf"/>
</dbReference>
<dbReference type="Gene3D" id="3.40.50.1000">
    <property type="entry name" value="HAD superfamily/HAD-like"/>
    <property type="match status" value="1"/>
</dbReference>
<name>A0ABT0C711_THEVL</name>
<keyword evidence="2" id="KW-1185">Reference proteome</keyword>
<dbReference type="Gene3D" id="3.30.980.20">
    <property type="entry name" value="Putative mannosyl-3-phosphoglycerate phosphatase, domain 2"/>
    <property type="match status" value="1"/>
</dbReference>
<dbReference type="InterPro" id="IPR023214">
    <property type="entry name" value="HAD_sf"/>
</dbReference>
<sequence>MRLIFTSLDGSLLDIESNSYGAARQALSALERRSIPLVLYSLRTRAQLEHVRQQLRLEHPFICEDGSALYVPEHYFPAGILDEQWQYQPPYYVRALGLPYSRLRSILQQVRQDSHLDLVGFGDWTASELAAATGIPVEEAKRAKQREYSEIFSYSGDPETLRQGFAQQEANLTQHLLQLRQLHLSSPPQKWYLTGWTQPAMTTEPGFLPGERAVRLLLDCYQRHLGTVKTLGIGCSPADAAFLRWMEQKVVLPSPIADSLWSEAEPQWQLAQLPGPEGWNEVVLTWLEETDHGDE</sequence>
<organism evidence="1 2">
    <name type="scientific">Thermostichus vulcanus str. 'Rupite'</name>
    <dbReference type="NCBI Taxonomy" id="2813851"/>
    <lineage>
        <taxon>Bacteria</taxon>
        <taxon>Bacillati</taxon>
        <taxon>Cyanobacteriota</taxon>
        <taxon>Cyanophyceae</taxon>
        <taxon>Thermostichales</taxon>
        <taxon>Thermostichaceae</taxon>
        <taxon>Thermostichus</taxon>
    </lineage>
</organism>
<evidence type="ECO:0000313" key="2">
    <source>
        <dbReference type="Proteomes" id="UP000830835"/>
    </source>
</evidence>
<dbReference type="EMBL" id="JAFIRA010000002">
    <property type="protein sequence ID" value="MCJ2541578.1"/>
    <property type="molecule type" value="Genomic_DNA"/>
</dbReference>
<gene>
    <name evidence="1" type="ORF">JX360_01440</name>
</gene>
<evidence type="ECO:0008006" key="3">
    <source>
        <dbReference type="Google" id="ProtNLM"/>
    </source>
</evidence>
<proteinExistence type="predicted"/>
<accession>A0ABT0C711</accession>
<protein>
    <recommendedName>
        <fullName evidence="3">Mannosyl-3-phosphoglycerate phosphatase</fullName>
    </recommendedName>
</protein>
<reference evidence="1" key="1">
    <citation type="submission" date="2021-02" db="EMBL/GenBank/DDBJ databases">
        <title>The CRISPR/cas machinery reduction and long-range gene transfer in the hot spring cyanobacterium Synechococcus.</title>
        <authorList>
            <person name="Dvorak P."/>
            <person name="Jahodarova E."/>
            <person name="Hasler P."/>
            <person name="Poulickova A."/>
        </authorList>
    </citation>
    <scope>NUCLEOTIDE SEQUENCE</scope>
    <source>
        <strain evidence="1">Rupite</strain>
    </source>
</reference>
<dbReference type="RefSeq" id="WP_244348683.1">
    <property type="nucleotide sequence ID" value="NZ_JAFIRA010000002.1"/>
</dbReference>
<dbReference type="SUPFAM" id="SSF56784">
    <property type="entry name" value="HAD-like"/>
    <property type="match status" value="1"/>
</dbReference>
<dbReference type="Proteomes" id="UP000830835">
    <property type="component" value="Unassembled WGS sequence"/>
</dbReference>
<comment type="caution">
    <text evidence="1">The sequence shown here is derived from an EMBL/GenBank/DDBJ whole genome shotgun (WGS) entry which is preliminary data.</text>
</comment>